<feature type="region of interest" description="Disordered" evidence="1">
    <location>
        <begin position="360"/>
        <end position="388"/>
    </location>
</feature>
<dbReference type="PANTHER" id="PTHR43236:SF2">
    <property type="entry name" value="BLL0069 PROTEIN"/>
    <property type="match status" value="1"/>
</dbReference>
<dbReference type="InterPro" id="IPR010982">
    <property type="entry name" value="Lambda_DNA-bd_dom_sf"/>
</dbReference>
<evidence type="ECO:0000256" key="1">
    <source>
        <dbReference type="SAM" id="MobiDB-lite"/>
    </source>
</evidence>
<protein>
    <recommendedName>
        <fullName evidence="2">IrrE N-terminal-like domain-containing protein</fullName>
    </recommendedName>
</protein>
<sequence>MDPHVITRVRTVVDAAAMTKAAFARSVGLTPDKLSKSLSGVRRFTSLDLALIAEAGGTTVDWLLTGTEPLRPALAARTRGDTAADPVGAQEVAARFAAAYEVLELLGRSAELPPVPEVDAAADRYAAQGERLAAGVLELLPAAELGTDELIAAMEDRFGVDVAITALPQGVDGLAWQADSFRLVLLAPTDLWTRQRFTLAHELCHILAKDARSVVVESRVAPGRQKDLAEVRANVFASHLLMPARELTEAAAAEGELTDTSFERLVVRFRVSPSALAARLHQLGLVDAGHRKRLRALTTEACHLLAGAGDAYQKQASRASAERFPPRVASELYKAYLAGETTLRPLAALLDTDVERLHELLAPEPPPGNGIEHLEQQDAEEGDPVFQP</sequence>
<dbReference type="SUPFAM" id="SSF47413">
    <property type="entry name" value="lambda repressor-like DNA-binding domains"/>
    <property type="match status" value="1"/>
</dbReference>
<gene>
    <name evidence="3" type="ORF">SAMN05216252_1532</name>
</gene>
<dbReference type="PANTHER" id="PTHR43236">
    <property type="entry name" value="ANTITOXIN HIGA1"/>
    <property type="match status" value="1"/>
</dbReference>
<evidence type="ECO:0000313" key="3">
    <source>
        <dbReference type="EMBL" id="SNT59026.1"/>
    </source>
</evidence>
<dbReference type="EMBL" id="FZOF01000053">
    <property type="protein sequence ID" value="SNT59026.1"/>
    <property type="molecule type" value="Genomic_DNA"/>
</dbReference>
<organism evidence="3 4">
    <name type="scientific">Actinacidiphila glaucinigra</name>
    <dbReference type="NCBI Taxonomy" id="235986"/>
    <lineage>
        <taxon>Bacteria</taxon>
        <taxon>Bacillati</taxon>
        <taxon>Actinomycetota</taxon>
        <taxon>Actinomycetes</taxon>
        <taxon>Kitasatosporales</taxon>
        <taxon>Streptomycetaceae</taxon>
        <taxon>Actinacidiphila</taxon>
    </lineage>
</organism>
<feature type="compositionally biased region" description="Acidic residues" evidence="1">
    <location>
        <begin position="377"/>
        <end position="388"/>
    </location>
</feature>
<dbReference type="GO" id="GO:0003677">
    <property type="term" value="F:DNA binding"/>
    <property type="evidence" value="ECO:0007669"/>
    <property type="project" value="InterPro"/>
</dbReference>
<proteinExistence type="predicted"/>
<feature type="domain" description="IrrE N-terminal-like" evidence="2">
    <location>
        <begin position="156"/>
        <end position="281"/>
    </location>
</feature>
<dbReference type="RefSeq" id="WP_245939353.1">
    <property type="nucleotide sequence ID" value="NZ_FZOF01000053.1"/>
</dbReference>
<name>A0A239NVZ1_9ACTN</name>
<reference evidence="3 4" key="1">
    <citation type="submission" date="2017-06" db="EMBL/GenBank/DDBJ databases">
        <authorList>
            <person name="Kim H.J."/>
            <person name="Triplett B.A."/>
        </authorList>
    </citation>
    <scope>NUCLEOTIDE SEQUENCE [LARGE SCALE GENOMIC DNA]</scope>
    <source>
        <strain evidence="3 4">CGMCC 4.1858</strain>
    </source>
</reference>
<accession>A0A239NVZ1</accession>
<dbReference type="Gene3D" id="1.10.260.40">
    <property type="entry name" value="lambda repressor-like DNA-binding domains"/>
    <property type="match status" value="1"/>
</dbReference>
<keyword evidence="4" id="KW-1185">Reference proteome</keyword>
<dbReference type="AlphaFoldDB" id="A0A239NVZ1"/>
<dbReference type="Gene3D" id="1.10.10.2910">
    <property type="match status" value="1"/>
</dbReference>
<dbReference type="Pfam" id="PF06114">
    <property type="entry name" value="Peptidase_M78"/>
    <property type="match status" value="1"/>
</dbReference>
<evidence type="ECO:0000259" key="2">
    <source>
        <dbReference type="Pfam" id="PF06114"/>
    </source>
</evidence>
<evidence type="ECO:0000313" key="4">
    <source>
        <dbReference type="Proteomes" id="UP000198280"/>
    </source>
</evidence>
<dbReference type="InterPro" id="IPR010359">
    <property type="entry name" value="IrrE_HExxH"/>
</dbReference>
<dbReference type="Proteomes" id="UP000198280">
    <property type="component" value="Unassembled WGS sequence"/>
</dbReference>
<dbReference type="InterPro" id="IPR052345">
    <property type="entry name" value="Rad_response_metalloprotease"/>
</dbReference>